<keyword evidence="2" id="KW-1133">Transmembrane helix</keyword>
<evidence type="ECO:0000259" key="3">
    <source>
        <dbReference type="Pfam" id="PF13828"/>
    </source>
</evidence>
<dbReference type="RefSeq" id="WP_122187001.1">
    <property type="nucleotide sequence ID" value="NZ_RFFH01000002.1"/>
</dbReference>
<dbReference type="Pfam" id="PF13828">
    <property type="entry name" value="DUF4190"/>
    <property type="match status" value="1"/>
</dbReference>
<dbReference type="EMBL" id="RFFH01000002">
    <property type="protein sequence ID" value="RMI34075.1"/>
    <property type="molecule type" value="Genomic_DNA"/>
</dbReference>
<feature type="transmembrane region" description="Helical" evidence="2">
    <location>
        <begin position="44"/>
        <end position="76"/>
    </location>
</feature>
<dbReference type="OrthoDB" id="4557756at2"/>
<feature type="domain" description="DUF4190" evidence="3">
    <location>
        <begin position="39"/>
        <end position="105"/>
    </location>
</feature>
<gene>
    <name evidence="4" type="ORF">EBN03_06460</name>
</gene>
<keyword evidence="2" id="KW-0472">Membrane</keyword>
<evidence type="ECO:0000256" key="1">
    <source>
        <dbReference type="SAM" id="MobiDB-lite"/>
    </source>
</evidence>
<evidence type="ECO:0000313" key="4">
    <source>
        <dbReference type="EMBL" id="RMI34075.1"/>
    </source>
</evidence>
<proteinExistence type="predicted"/>
<feature type="transmembrane region" description="Helical" evidence="2">
    <location>
        <begin position="88"/>
        <end position="111"/>
    </location>
</feature>
<dbReference type="InterPro" id="IPR025241">
    <property type="entry name" value="DUF4190"/>
</dbReference>
<protein>
    <submittedName>
        <fullName evidence="4">DUF4190 domain-containing protein</fullName>
    </submittedName>
</protein>
<keyword evidence="5" id="KW-1185">Reference proteome</keyword>
<evidence type="ECO:0000256" key="2">
    <source>
        <dbReference type="SAM" id="Phobius"/>
    </source>
</evidence>
<feature type="region of interest" description="Disordered" evidence="1">
    <location>
        <begin position="1"/>
        <end position="35"/>
    </location>
</feature>
<comment type="caution">
    <text evidence="4">The sequence shown here is derived from an EMBL/GenBank/DDBJ whole genome shotgun (WGS) entry which is preliminary data.</text>
</comment>
<accession>A0A3M2LDN1</accession>
<evidence type="ECO:0000313" key="5">
    <source>
        <dbReference type="Proteomes" id="UP000279275"/>
    </source>
</evidence>
<dbReference type="Proteomes" id="UP000279275">
    <property type="component" value="Unassembled WGS sequence"/>
</dbReference>
<organism evidence="4 5">
    <name type="scientific">Nocardia stercoris</name>
    <dbReference type="NCBI Taxonomy" id="2483361"/>
    <lineage>
        <taxon>Bacteria</taxon>
        <taxon>Bacillati</taxon>
        <taxon>Actinomycetota</taxon>
        <taxon>Actinomycetes</taxon>
        <taxon>Mycobacteriales</taxon>
        <taxon>Nocardiaceae</taxon>
        <taxon>Nocardia</taxon>
    </lineage>
</organism>
<name>A0A3M2LDN1_9NOCA</name>
<feature type="compositionally biased region" description="Pro residues" evidence="1">
    <location>
        <begin position="1"/>
        <end position="30"/>
    </location>
</feature>
<keyword evidence="2" id="KW-0812">Transmembrane</keyword>
<reference evidence="4 5" key="1">
    <citation type="submission" date="2018-10" db="EMBL/GenBank/DDBJ databases">
        <title>Isolation from cow dung.</title>
        <authorList>
            <person name="Ling L."/>
        </authorList>
    </citation>
    <scope>NUCLEOTIDE SEQUENCE [LARGE SCALE GENOMIC DNA]</scope>
    <source>
        <strain evidence="4 5">NEAU-LL90</strain>
    </source>
</reference>
<dbReference type="AlphaFoldDB" id="A0A3M2LDN1"/>
<sequence>MSQYPPPGGYPPPPPGDYPPPPGNYPPGPQPQQGGGRGLAITSLVLGILAVVTFCTMFGGVILGVLAVIFGLIAVLQARSGRAGGRGMALAGLVLGAIALIGSLVMGWYLWSHGMQDYFDCVNRAGNNNTAVQQCVDNFQDRLGVKHHSA</sequence>